<name>A0A1Y0CG20_9MYCO</name>
<keyword evidence="1" id="KW-0614">Plasmid</keyword>
<dbReference type="AlphaFoldDB" id="A0A1Y0CG20"/>
<proteinExistence type="predicted"/>
<evidence type="ECO:0000313" key="1">
    <source>
        <dbReference type="EMBL" id="ART74243.1"/>
    </source>
</evidence>
<gene>
    <name evidence="1" type="ORF">BTO20_36965</name>
</gene>
<dbReference type="EMBL" id="CP020810">
    <property type="protein sequence ID" value="ART74243.1"/>
    <property type="molecule type" value="Genomic_DNA"/>
</dbReference>
<organism evidence="1 2">
    <name type="scientific">Mycobacterium dioxanotrophicus</name>
    <dbReference type="NCBI Taxonomy" id="482462"/>
    <lineage>
        <taxon>Bacteria</taxon>
        <taxon>Bacillati</taxon>
        <taxon>Actinomycetota</taxon>
        <taxon>Actinomycetes</taxon>
        <taxon>Mycobacteriales</taxon>
        <taxon>Mycobacteriaceae</taxon>
        <taxon>Mycobacterium</taxon>
    </lineage>
</organism>
<sequence length="82" mass="9581">MDRLLLVVAGVWCRRSPLVVVVVVWRRMYRLAGVVVLCHHLARGRCRHRLSLRLRSARRRSRAAVRALRWWPAAGVPVLVRH</sequence>
<accession>A0A1Y0CG20</accession>
<dbReference type="Proteomes" id="UP000195331">
    <property type="component" value="Plasmid unnamed1"/>
</dbReference>
<protein>
    <submittedName>
        <fullName evidence="1">Uncharacterized protein</fullName>
    </submittedName>
</protein>
<dbReference type="KEGG" id="mdx:BTO20_36965"/>
<geneLocation type="plasmid" evidence="1 2">
    <name>unnamed1</name>
</geneLocation>
<evidence type="ECO:0000313" key="2">
    <source>
        <dbReference type="Proteomes" id="UP000195331"/>
    </source>
</evidence>
<keyword evidence="2" id="KW-1185">Reference proteome</keyword>
<reference evidence="1 2" key="1">
    <citation type="submission" date="2017-04" db="EMBL/GenBank/DDBJ databases">
        <title>Whole Genome Sequence of 1,4-Dioxane Degrading Bacterium Mycobacterium dioxanotrophicus PH-06.</title>
        <authorList>
            <person name="He Y."/>
        </authorList>
    </citation>
    <scope>NUCLEOTIDE SEQUENCE [LARGE SCALE GENOMIC DNA]</scope>
    <source>
        <strain evidence="1 2">PH-06</strain>
        <plasmid evidence="1 2">unnamed1</plasmid>
    </source>
</reference>